<accession>A0A367FQI0</accession>
<comment type="caution">
    <text evidence="1">The sequence shown here is derived from an EMBL/GenBank/DDBJ whole genome shotgun (WGS) entry which is preliminary data.</text>
</comment>
<reference evidence="1 2" key="1">
    <citation type="submission" date="2018-06" db="EMBL/GenBank/DDBJ databases">
        <title>Sphaerisporangium craniellae sp. nov., isolated from a marine sponge in the South China Sea.</title>
        <authorList>
            <person name="Li L."/>
        </authorList>
    </citation>
    <scope>NUCLEOTIDE SEQUENCE [LARGE SCALE GENOMIC DNA]</scope>
    <source>
        <strain evidence="1 2">CCTCC AA 208026</strain>
    </source>
</reference>
<dbReference type="OrthoDB" id="3822410at2"/>
<dbReference type="EMBL" id="QOIL01000002">
    <property type="protein sequence ID" value="RCG32643.1"/>
    <property type="molecule type" value="Genomic_DNA"/>
</dbReference>
<evidence type="ECO:0000313" key="2">
    <source>
        <dbReference type="Proteomes" id="UP000253094"/>
    </source>
</evidence>
<name>A0A367FQI0_9ACTN</name>
<organism evidence="1 2">
    <name type="scientific">Sphaerisporangium album</name>
    <dbReference type="NCBI Taxonomy" id="509200"/>
    <lineage>
        <taxon>Bacteria</taxon>
        <taxon>Bacillati</taxon>
        <taxon>Actinomycetota</taxon>
        <taxon>Actinomycetes</taxon>
        <taxon>Streptosporangiales</taxon>
        <taxon>Streptosporangiaceae</taxon>
        <taxon>Sphaerisporangium</taxon>
    </lineage>
</organism>
<proteinExistence type="predicted"/>
<gene>
    <name evidence="1" type="ORF">DQ384_03900</name>
</gene>
<dbReference type="Proteomes" id="UP000253094">
    <property type="component" value="Unassembled WGS sequence"/>
</dbReference>
<keyword evidence="2" id="KW-1185">Reference proteome</keyword>
<evidence type="ECO:0000313" key="1">
    <source>
        <dbReference type="EMBL" id="RCG32643.1"/>
    </source>
</evidence>
<sequence length="201" mass="22523">MLRARTLVEAYLYIDLTLAGGDDEDDGFGAADEPGLSARPWTTLTEGADAWTLRFDGPATGPRHLIDVVVPYETEAEARRDRLRFGSGVSELVDAGQWRMVSDEYAQRALSADLSFADTPEDDERYREVVLNWEFARDALAEAAKFLPGGADEVPATAFWTDMGTAVHEEDPGRFTRSRLEDDIAFYEENLQHFTDMYGDR</sequence>
<dbReference type="RefSeq" id="WP_114027278.1">
    <property type="nucleotide sequence ID" value="NZ_QOIL01000002.1"/>
</dbReference>
<dbReference type="AlphaFoldDB" id="A0A367FQI0"/>
<protein>
    <submittedName>
        <fullName evidence="1">Uncharacterized protein</fullName>
    </submittedName>
</protein>